<evidence type="ECO:0008006" key="3">
    <source>
        <dbReference type="Google" id="ProtNLM"/>
    </source>
</evidence>
<evidence type="ECO:0000313" key="2">
    <source>
        <dbReference type="Proteomes" id="UP000613266"/>
    </source>
</evidence>
<name>A0A931NG21_9BURK</name>
<dbReference type="AlphaFoldDB" id="A0A931NG21"/>
<sequence>MLWPRRRALLGGAGWVFGLSGLSGLFGAAGAQEASARLRVATHSLPPYVIAQRAAPPQGALREFMDAELAPLLGVQFDWLPVMTALRVQRSLLDGSAELAPLLTLSVAGLRVLQFAAEASLFMDSFVALRPGHPLLRRERVQAADLLGQHVGTALGLLLPPDLEGLDIRWDVVSATEADRAILTRVARGQLDAGYFSNPESPRWSAQQLGIPLQLRQLDVARRALFPAFARHVDPELVARYGPLAAQHFATERWTRTLQRWLQGVSAASTPARSA</sequence>
<dbReference type="EMBL" id="JAEDAK010000004">
    <property type="protein sequence ID" value="MBH9576706.1"/>
    <property type="molecule type" value="Genomic_DNA"/>
</dbReference>
<proteinExistence type="predicted"/>
<gene>
    <name evidence="1" type="ORF">I7X39_07305</name>
</gene>
<accession>A0A931NG21</accession>
<dbReference type="SUPFAM" id="SSF53850">
    <property type="entry name" value="Periplasmic binding protein-like II"/>
    <property type="match status" value="1"/>
</dbReference>
<keyword evidence="2" id="KW-1185">Reference proteome</keyword>
<dbReference type="Proteomes" id="UP000613266">
    <property type="component" value="Unassembled WGS sequence"/>
</dbReference>
<organism evidence="1 2">
    <name type="scientific">Inhella proteolytica</name>
    <dbReference type="NCBI Taxonomy" id="2795029"/>
    <lineage>
        <taxon>Bacteria</taxon>
        <taxon>Pseudomonadati</taxon>
        <taxon>Pseudomonadota</taxon>
        <taxon>Betaproteobacteria</taxon>
        <taxon>Burkholderiales</taxon>
        <taxon>Sphaerotilaceae</taxon>
        <taxon>Inhella</taxon>
    </lineage>
</organism>
<evidence type="ECO:0000313" key="1">
    <source>
        <dbReference type="EMBL" id="MBH9576706.1"/>
    </source>
</evidence>
<dbReference type="RefSeq" id="WP_198110324.1">
    <property type="nucleotide sequence ID" value="NZ_JAEDAK010000004.1"/>
</dbReference>
<protein>
    <recommendedName>
        <fullName evidence="3">Solute-binding protein family 3/N-terminal domain-containing protein</fullName>
    </recommendedName>
</protein>
<comment type="caution">
    <text evidence="1">The sequence shown here is derived from an EMBL/GenBank/DDBJ whole genome shotgun (WGS) entry which is preliminary data.</text>
</comment>
<reference evidence="1" key="1">
    <citation type="submission" date="2020-12" db="EMBL/GenBank/DDBJ databases">
        <title>The genome sequence of Inhella sp. 1Y17.</title>
        <authorList>
            <person name="Liu Y."/>
        </authorList>
    </citation>
    <scope>NUCLEOTIDE SEQUENCE</scope>
    <source>
        <strain evidence="1">1Y17</strain>
    </source>
</reference>